<protein>
    <submittedName>
        <fullName evidence="1">Putative mobilization protein</fullName>
    </submittedName>
</protein>
<reference evidence="1" key="1">
    <citation type="journal article" date="2010" name="Int. J. Food Microbiol.">
        <title>Isolation and characterization of plantaricin ASM1: a new bacteriocin produced by Lactobacillus plantarum A-1.</title>
        <authorList>
            <person name="Hata T."/>
            <person name="Tanaka R."/>
            <person name="Ohmomo S."/>
        </authorList>
    </citation>
    <scope>NUCLEOTIDE SEQUENCE</scope>
    <source>
        <strain evidence="1">A-1</strain>
        <plasmid evidence="1">pA1_ASM1</plasmid>
    </source>
</reference>
<dbReference type="RefSeq" id="WP_172687985.1">
    <property type="nucleotide sequence ID" value="NZ_JBQAYQ010000016.1"/>
</dbReference>
<geneLocation type="plasmid" evidence="1">
    <name>pA1_ASM1</name>
</geneLocation>
<organism evidence="1">
    <name type="scientific">Lactiplantibacillus plantarum</name>
    <name type="common">Lactobacillus plantarum</name>
    <dbReference type="NCBI Taxonomy" id="1590"/>
    <lineage>
        <taxon>Bacteria</taxon>
        <taxon>Bacillati</taxon>
        <taxon>Bacillota</taxon>
        <taxon>Bacilli</taxon>
        <taxon>Lactobacillales</taxon>
        <taxon>Lactobacillaceae</taxon>
        <taxon>Lactiplantibacillus</taxon>
    </lineage>
</organism>
<gene>
    <name evidence="1" type="primary">mob</name>
</gene>
<proteinExistence type="predicted"/>
<name>A0A1B3IR20_LACPN</name>
<keyword evidence="1" id="KW-0614">Plasmid</keyword>
<reference evidence="1" key="2">
    <citation type="journal article" date="2016" name="FEBS Lett.">
        <title>Bacteriocin ASM1 is an O/S-diglycosylated, plasmid-encoded orthologue of glycocin F.</title>
        <authorList>
            <person name="Man P."/>
            <person name="Main P."/>
            <person name="Hata T."/>
            <person name="Loo T.S."/>
            <person name="Havlicek V."/>
            <person name="Patchett M.L."/>
            <person name="Norris G.E."/>
        </authorList>
    </citation>
    <scope>NUCLEOTIDE SEQUENCE</scope>
    <source>
        <strain evidence="1">A-1</strain>
        <plasmid evidence="1">pA1_ASM1</plasmid>
    </source>
</reference>
<accession>A0A1B3IR20</accession>
<dbReference type="EMBL" id="KU896918">
    <property type="protein sequence ID" value="AOF43527.1"/>
    <property type="molecule type" value="Genomic_DNA"/>
</dbReference>
<dbReference type="AlphaFoldDB" id="A0A1B3IR20"/>
<sequence length="105" mass="11902">MTAQKKRTQINVRLDELELEKVKYSADVLGLSVGQYVKQVVTKSPLIEPKFSPDFQKTAIRQLVGIANNLNQLTRLAHINGTTSTQQAIDQLRKEVDLLWQQLAK</sequence>
<dbReference type="InterPro" id="IPR053842">
    <property type="entry name" value="NikA-like"/>
</dbReference>
<dbReference type="Pfam" id="PF21983">
    <property type="entry name" value="NikA-like"/>
    <property type="match status" value="1"/>
</dbReference>
<evidence type="ECO:0000313" key="1">
    <source>
        <dbReference type="EMBL" id="AOF43527.1"/>
    </source>
</evidence>